<evidence type="ECO:0000256" key="6">
    <source>
        <dbReference type="ARBA" id="ARBA00034125"/>
    </source>
</evidence>
<dbReference type="GO" id="GO:0015744">
    <property type="term" value="P:succinate transport"/>
    <property type="evidence" value="ECO:0007669"/>
    <property type="project" value="TreeGrafter"/>
</dbReference>
<keyword evidence="2" id="KW-1003">Cell membrane</keyword>
<keyword evidence="3 7" id="KW-0812">Transmembrane</keyword>
<comment type="similarity">
    <text evidence="6">Belongs to the ThrE exporter (TC 2.A.79) family.</text>
</comment>
<evidence type="ECO:0000313" key="10">
    <source>
        <dbReference type="Proteomes" id="UP000275836"/>
    </source>
</evidence>
<keyword evidence="5 7" id="KW-0472">Membrane</keyword>
<feature type="transmembrane region" description="Helical" evidence="7">
    <location>
        <begin position="167"/>
        <end position="192"/>
    </location>
</feature>
<evidence type="ECO:0000259" key="8">
    <source>
        <dbReference type="Pfam" id="PF06738"/>
    </source>
</evidence>
<feature type="domain" description="Threonine/serine exporter-like N-terminal" evidence="8">
    <location>
        <begin position="42"/>
        <end position="285"/>
    </location>
</feature>
<evidence type="ECO:0000256" key="7">
    <source>
        <dbReference type="SAM" id="Phobius"/>
    </source>
</evidence>
<sequence>MYYRAYLSILIHQHNIDQSKTTLEGSIIGMGQDRQQLLLAKTCLLASQILMENGSELARIDDTVKYISNTYSAGNDDIESYVTSTLIIITANDPADEEMQPLVLVEKTNVKSINLTKIDEINRLSRAFVARELDLKELYSALRTLRKTPMTSLTKANIGSFFLSSTLTYLATQSFVASILAGLFGTLGMYLVTKIYAALHRPFIGELMVAAIITILVRLIMLVVPLPEFNNIIIGALFPLLPGVQLTTSINDIFDGNLISGPQRLLSALILTFTMVLGSLLVFTIWR</sequence>
<gene>
    <name evidence="9" type="ORF">D3P96_03545</name>
</gene>
<dbReference type="GO" id="GO:0022857">
    <property type="term" value="F:transmembrane transporter activity"/>
    <property type="evidence" value="ECO:0007669"/>
    <property type="project" value="InterPro"/>
</dbReference>
<name>A0A3P2RGE4_WEIVI</name>
<reference evidence="9 10" key="1">
    <citation type="submission" date="2018-10" db="EMBL/GenBank/DDBJ databases">
        <title>Draft genome sequence of Weissella viridescens UCO-SMC3.</title>
        <authorList>
            <person name="Garcia-Cancino A."/>
            <person name="Espinoza-Monje M."/>
            <person name="Albarracin L."/>
            <person name="Garcia-Castillo V."/>
            <person name="Campos-Martin J."/>
            <person name="Nakano Y."/>
            <person name="Guitierrez-Zamorano C."/>
            <person name="Ikeda-Ohtsubo W."/>
            <person name="Morita H."/>
            <person name="Kitazawa H."/>
            <person name="Villena J."/>
        </authorList>
    </citation>
    <scope>NUCLEOTIDE SEQUENCE [LARGE SCALE GENOMIC DNA]</scope>
    <source>
        <strain evidence="9 10">UCO-SMC3</strain>
    </source>
</reference>
<dbReference type="Pfam" id="PF06738">
    <property type="entry name" value="ThrE"/>
    <property type="match status" value="1"/>
</dbReference>
<protein>
    <submittedName>
        <fullName evidence="9">Threonine/serine exporter</fullName>
    </submittedName>
</protein>
<dbReference type="OrthoDB" id="9813917at2"/>
<proteinExistence type="inferred from homology"/>
<feature type="transmembrane region" description="Helical" evidence="7">
    <location>
        <begin position="204"/>
        <end position="226"/>
    </location>
</feature>
<evidence type="ECO:0000256" key="2">
    <source>
        <dbReference type="ARBA" id="ARBA00022475"/>
    </source>
</evidence>
<comment type="subcellular location">
    <subcellularLocation>
        <location evidence="1">Cell membrane</location>
        <topology evidence="1">Multi-pass membrane protein</topology>
    </subcellularLocation>
</comment>
<accession>A0A3P2RGE4</accession>
<dbReference type="AlphaFoldDB" id="A0A3P2RGE4"/>
<keyword evidence="4 7" id="KW-1133">Transmembrane helix</keyword>
<organism evidence="9 10">
    <name type="scientific">Weissella viridescens</name>
    <name type="common">Lactobacillus viridescens</name>
    <dbReference type="NCBI Taxonomy" id="1629"/>
    <lineage>
        <taxon>Bacteria</taxon>
        <taxon>Bacillati</taxon>
        <taxon>Bacillota</taxon>
        <taxon>Bacilli</taxon>
        <taxon>Lactobacillales</taxon>
        <taxon>Lactobacillaceae</taxon>
        <taxon>Weissella</taxon>
    </lineage>
</organism>
<evidence type="ECO:0000313" key="9">
    <source>
        <dbReference type="EMBL" id="RRG18371.1"/>
    </source>
</evidence>
<dbReference type="PANTHER" id="PTHR34390:SF2">
    <property type="entry name" value="SUCCINATE TRANSPORTER SUBUNIT YJJP-RELATED"/>
    <property type="match status" value="1"/>
</dbReference>
<dbReference type="InterPro" id="IPR010619">
    <property type="entry name" value="ThrE-like_N"/>
</dbReference>
<dbReference type="GO" id="GO:0005886">
    <property type="term" value="C:plasma membrane"/>
    <property type="evidence" value="ECO:0007669"/>
    <property type="project" value="UniProtKB-SubCell"/>
</dbReference>
<evidence type="ECO:0000256" key="4">
    <source>
        <dbReference type="ARBA" id="ARBA00022989"/>
    </source>
</evidence>
<dbReference type="PANTHER" id="PTHR34390">
    <property type="entry name" value="UPF0442 PROTEIN YJJB-RELATED"/>
    <property type="match status" value="1"/>
</dbReference>
<dbReference type="InterPro" id="IPR050539">
    <property type="entry name" value="ThrE_Dicarb/AminoAcid_Exp"/>
</dbReference>
<dbReference type="Proteomes" id="UP000275836">
    <property type="component" value="Unassembled WGS sequence"/>
</dbReference>
<comment type="caution">
    <text evidence="9">The sequence shown here is derived from an EMBL/GenBank/DDBJ whole genome shotgun (WGS) entry which is preliminary data.</text>
</comment>
<evidence type="ECO:0000256" key="3">
    <source>
        <dbReference type="ARBA" id="ARBA00022692"/>
    </source>
</evidence>
<evidence type="ECO:0000256" key="1">
    <source>
        <dbReference type="ARBA" id="ARBA00004651"/>
    </source>
</evidence>
<feature type="transmembrane region" description="Helical" evidence="7">
    <location>
        <begin position="266"/>
        <end position="286"/>
    </location>
</feature>
<dbReference type="EMBL" id="RHGY01000002">
    <property type="protein sequence ID" value="RRG18371.1"/>
    <property type="molecule type" value="Genomic_DNA"/>
</dbReference>
<evidence type="ECO:0000256" key="5">
    <source>
        <dbReference type="ARBA" id="ARBA00023136"/>
    </source>
</evidence>